<dbReference type="EMBL" id="VOAJ01001710">
    <property type="protein sequence ID" value="KAF0884481.1"/>
    <property type="molecule type" value="Genomic_DNA"/>
</dbReference>
<dbReference type="Proteomes" id="UP000475037">
    <property type="component" value="Unassembled WGS sequence"/>
</dbReference>
<sequence>ECSHHLECISDCCLIDLNYGGAFCTPRARVAMSCLPQVSLWAGAAPWGRKDGGRNHQHHMPLPVGLEVLLQGPDLSPPVPPDLEEDAGWSLPPLPGGQGPGE</sequence>
<evidence type="ECO:0000313" key="2">
    <source>
        <dbReference type="EMBL" id="KAF0884481.1"/>
    </source>
</evidence>
<evidence type="ECO:0000313" key="3">
    <source>
        <dbReference type="Proteomes" id="UP000475037"/>
    </source>
</evidence>
<protein>
    <submittedName>
        <fullName evidence="2">COLL2 protein</fullName>
    </submittedName>
</protein>
<gene>
    <name evidence="2" type="primary">Clpsl2</name>
    <name evidence="2" type="ORF">FOF47_R18101</name>
</gene>
<dbReference type="AlphaFoldDB" id="A0A6G1B9P4"/>
<organism evidence="2 3">
    <name type="scientific">Crocuta crocuta</name>
    <name type="common">Spotted hyena</name>
    <dbReference type="NCBI Taxonomy" id="9678"/>
    <lineage>
        <taxon>Eukaryota</taxon>
        <taxon>Metazoa</taxon>
        <taxon>Chordata</taxon>
        <taxon>Craniata</taxon>
        <taxon>Vertebrata</taxon>
        <taxon>Euteleostomi</taxon>
        <taxon>Mammalia</taxon>
        <taxon>Eutheria</taxon>
        <taxon>Laurasiatheria</taxon>
        <taxon>Carnivora</taxon>
        <taxon>Feliformia</taxon>
        <taxon>Hyaenidae</taxon>
        <taxon>Crocuta</taxon>
    </lineage>
</organism>
<feature type="non-terminal residue" evidence="2">
    <location>
        <position position="1"/>
    </location>
</feature>
<evidence type="ECO:0000256" key="1">
    <source>
        <dbReference type="SAM" id="MobiDB-lite"/>
    </source>
</evidence>
<proteinExistence type="predicted"/>
<reference evidence="2 3" key="1">
    <citation type="submission" date="2019-11" db="EMBL/GenBank/DDBJ databases">
        <authorList>
            <person name="Yang C."/>
            <person name="Li F."/>
        </authorList>
    </citation>
    <scope>NUCLEOTIDE SEQUENCE [LARGE SCALE GENOMIC DNA]</scope>
    <source>
        <strain evidence="2">KB4526</strain>
        <tissue evidence="2">Muscle</tissue>
    </source>
</reference>
<name>A0A6G1B9P4_CROCR</name>
<accession>A0A6G1B9P4</accession>
<feature type="non-terminal residue" evidence="2">
    <location>
        <position position="102"/>
    </location>
</feature>
<comment type="caution">
    <text evidence="2">The sequence shown here is derived from an EMBL/GenBank/DDBJ whole genome shotgun (WGS) entry which is preliminary data.</text>
</comment>
<keyword evidence="3" id="KW-1185">Reference proteome</keyword>
<feature type="region of interest" description="Disordered" evidence="1">
    <location>
        <begin position="70"/>
        <end position="102"/>
    </location>
</feature>